<dbReference type="EMBL" id="JABRWQ010000005">
    <property type="protein sequence ID" value="NRD24191.1"/>
    <property type="molecule type" value="Genomic_DNA"/>
</dbReference>
<accession>A0ABX2E8W6</accession>
<organism evidence="2 3">
    <name type="scientific">Winogradskyella litoriviva</name>
    <dbReference type="NCBI Taxonomy" id="1220182"/>
    <lineage>
        <taxon>Bacteria</taxon>
        <taxon>Pseudomonadati</taxon>
        <taxon>Bacteroidota</taxon>
        <taxon>Flavobacteriia</taxon>
        <taxon>Flavobacteriales</taxon>
        <taxon>Flavobacteriaceae</taxon>
        <taxon>Winogradskyella</taxon>
    </lineage>
</organism>
<keyword evidence="1" id="KW-0812">Transmembrane</keyword>
<evidence type="ECO:0000256" key="1">
    <source>
        <dbReference type="SAM" id="Phobius"/>
    </source>
</evidence>
<feature type="transmembrane region" description="Helical" evidence="1">
    <location>
        <begin position="95"/>
        <end position="115"/>
    </location>
</feature>
<feature type="transmembrane region" description="Helical" evidence="1">
    <location>
        <begin position="16"/>
        <end position="38"/>
    </location>
</feature>
<dbReference type="RefSeq" id="WP_173301836.1">
    <property type="nucleotide sequence ID" value="NZ_JABRWQ010000005.1"/>
</dbReference>
<name>A0ABX2E8W6_9FLAO</name>
<comment type="caution">
    <text evidence="2">The sequence shown here is derived from an EMBL/GenBank/DDBJ whole genome shotgun (WGS) entry which is preliminary data.</text>
</comment>
<proteinExistence type="predicted"/>
<keyword evidence="3" id="KW-1185">Reference proteome</keyword>
<feature type="transmembrane region" description="Helical" evidence="1">
    <location>
        <begin position="135"/>
        <end position="152"/>
    </location>
</feature>
<dbReference type="Proteomes" id="UP000805085">
    <property type="component" value="Unassembled WGS sequence"/>
</dbReference>
<keyword evidence="1" id="KW-0472">Membrane</keyword>
<evidence type="ECO:0000313" key="2">
    <source>
        <dbReference type="EMBL" id="NRD24191.1"/>
    </source>
</evidence>
<feature type="transmembrane region" description="Helical" evidence="1">
    <location>
        <begin position="203"/>
        <end position="226"/>
    </location>
</feature>
<keyword evidence="1" id="KW-1133">Transmembrane helix</keyword>
<protein>
    <submittedName>
        <fullName evidence="2">Uncharacterized protein</fullName>
    </submittedName>
</protein>
<gene>
    <name evidence="2" type="ORF">HNV10_13110</name>
</gene>
<sequence>MQKISNSILKLSPKKLAIYLIIYPLIVIAFYTILSVSLRNLKEGLESQTQVISILLIGVYILFALAFLLWILWLRATTLSVEPIKLGIPLKWFKIAFGLFLFYLIYNLAYEPLFAFLRNSYDSYTWVLYATRETINFVGLLILYPVICHYSARAIYVKKNNSDATFVNSIAYTLLLIFIPISIPFFQKYFSPNKTQKNTLIKIYALALGILTLLIIIAFIAAITGAL</sequence>
<feature type="transmembrane region" description="Helical" evidence="1">
    <location>
        <begin position="164"/>
        <end position="183"/>
    </location>
</feature>
<evidence type="ECO:0000313" key="3">
    <source>
        <dbReference type="Proteomes" id="UP000805085"/>
    </source>
</evidence>
<feature type="transmembrane region" description="Helical" evidence="1">
    <location>
        <begin position="50"/>
        <end position="74"/>
    </location>
</feature>
<reference evidence="2 3" key="1">
    <citation type="journal article" date="2015" name="Int. J. Syst. Evol. Microbiol.">
        <title>Winogradskyella litoriviva sp. nov., isolated from coastal seawater.</title>
        <authorList>
            <person name="Nedashkovskaya O.I."/>
            <person name="Kukhlevskiy A.D."/>
            <person name="Zhukova N.V."/>
            <person name="Kim S.J."/>
            <person name="Rhee S.K."/>
            <person name="Mikhailov V.V."/>
        </authorList>
    </citation>
    <scope>NUCLEOTIDE SEQUENCE [LARGE SCALE GENOMIC DNA]</scope>
    <source>
        <strain evidence="2 3">KMM6491</strain>
    </source>
</reference>